<evidence type="ECO:0000313" key="2">
    <source>
        <dbReference type="EMBL" id="GHD60096.1"/>
    </source>
</evidence>
<comment type="caution">
    <text evidence="2">The sequence shown here is derived from an EMBL/GenBank/DDBJ whole genome shotgun (WGS) entry which is preliminary data.</text>
</comment>
<reference evidence="3" key="1">
    <citation type="journal article" date="2019" name="Int. J. Syst. Evol. Microbiol.">
        <title>The Global Catalogue of Microorganisms (GCM) 10K type strain sequencing project: providing services to taxonomists for standard genome sequencing and annotation.</title>
        <authorList>
            <consortium name="The Broad Institute Genomics Platform"/>
            <consortium name="The Broad Institute Genome Sequencing Center for Infectious Disease"/>
            <person name="Wu L."/>
            <person name="Ma J."/>
        </authorList>
    </citation>
    <scope>NUCLEOTIDE SEQUENCE [LARGE SCALE GENOMIC DNA]</scope>
    <source>
        <strain evidence="3">KCTC 23701</strain>
    </source>
</reference>
<dbReference type="RefSeq" id="WP_189459326.1">
    <property type="nucleotide sequence ID" value="NZ_BMYO01000003.1"/>
</dbReference>
<gene>
    <name evidence="2" type="ORF">GCM10007350_12520</name>
</gene>
<keyword evidence="3" id="KW-1185">Reference proteome</keyword>
<evidence type="ECO:0000313" key="3">
    <source>
        <dbReference type="Proteomes" id="UP000604737"/>
    </source>
</evidence>
<evidence type="ECO:0000256" key="1">
    <source>
        <dbReference type="SAM" id="SignalP"/>
    </source>
</evidence>
<feature type="signal peptide" evidence="1">
    <location>
        <begin position="1"/>
        <end position="18"/>
    </location>
</feature>
<proteinExistence type="predicted"/>
<dbReference type="EMBL" id="BMYO01000003">
    <property type="protein sequence ID" value="GHD60096.1"/>
    <property type="molecule type" value="Genomic_DNA"/>
</dbReference>
<accession>A0ABQ3GXL0</accession>
<name>A0ABQ3GXL0_9NEIS</name>
<dbReference type="Gene3D" id="3.10.450.50">
    <property type="match status" value="1"/>
</dbReference>
<keyword evidence="1" id="KW-0732">Signal</keyword>
<sequence>MNRYLVTLALLISGAAPAAPCTPKQCNAIGAVVADYLANDARRVGRATLAGTAQRRVDPATLQLEEIPNGKLQPAAPSRTIAVLDVDGDMAAVAVYDVSRVDYLQIGMAGGHWKVINTLSEQFAH</sequence>
<organism evidence="2 3">
    <name type="scientific">Jeongeupia chitinilytica</name>
    <dbReference type="NCBI Taxonomy" id="1041641"/>
    <lineage>
        <taxon>Bacteria</taxon>
        <taxon>Pseudomonadati</taxon>
        <taxon>Pseudomonadota</taxon>
        <taxon>Betaproteobacteria</taxon>
        <taxon>Neisseriales</taxon>
        <taxon>Chitinibacteraceae</taxon>
        <taxon>Jeongeupia</taxon>
    </lineage>
</organism>
<dbReference type="Proteomes" id="UP000604737">
    <property type="component" value="Unassembled WGS sequence"/>
</dbReference>
<feature type="chain" id="PRO_5047322467" evidence="1">
    <location>
        <begin position="19"/>
        <end position="125"/>
    </location>
</feature>
<protein>
    <submittedName>
        <fullName evidence="2">Uncharacterized protein</fullName>
    </submittedName>
</protein>